<dbReference type="Proteomes" id="UP000232323">
    <property type="component" value="Unassembled WGS sequence"/>
</dbReference>
<evidence type="ECO:0000313" key="3">
    <source>
        <dbReference type="EMBL" id="GAX80825.1"/>
    </source>
</evidence>
<dbReference type="GO" id="GO:0043564">
    <property type="term" value="C:Ku70:Ku80 complex"/>
    <property type="evidence" value="ECO:0007669"/>
    <property type="project" value="TreeGrafter"/>
</dbReference>
<dbReference type="OrthoDB" id="30826at2759"/>
<proteinExistence type="predicted"/>
<dbReference type="AlphaFoldDB" id="A0A250XCK4"/>
<dbReference type="GO" id="GO:0000723">
    <property type="term" value="P:telomere maintenance"/>
    <property type="evidence" value="ECO:0007669"/>
    <property type="project" value="TreeGrafter"/>
</dbReference>
<evidence type="ECO:0000256" key="1">
    <source>
        <dbReference type="ARBA" id="ARBA00023125"/>
    </source>
</evidence>
<sequence length="398" mass="43971">MDEIREREMTYLPGKTLQLLGFVDSEPLRTDQRYLFIKDPQVLLPEQDDASMRALSGLVQAMHENKKAAIVRYARTDKAHVALCALLPQLGSATEVDHCVMLNLPFEEDIRTYAFPPLAPREELLPTRQQSQAAQTLVQTLDLTASGEEALQPETTANPTLQRFYRALGRLALGQPEIPGKEEELPGPGSTDKLVQASLTYQPSSSAERSAMAAFKSAFVTHEVVKRTYHTDEGVRSSADVTSEAAGMRASSVCLSEEYPVEEFQKLVGCGRLEEGVAALAERVHSLVDRSVKDRSYAKALACCTAMRQACVSADRATICNDFLQQIKAKYKEDSSHSDFWIMLCASNLTLISLEESSSSFVSGREAEAFTDVVARKAPSLQQKLDQVIILDDLEDME</sequence>
<dbReference type="EMBL" id="BEGY01000057">
    <property type="protein sequence ID" value="GAX80825.1"/>
    <property type="molecule type" value="Genomic_DNA"/>
</dbReference>
<dbReference type="SUPFAM" id="SSF101420">
    <property type="entry name" value="C-terminal domain of Ku80"/>
    <property type="match status" value="1"/>
</dbReference>
<dbReference type="GO" id="GO:0003690">
    <property type="term" value="F:double-stranded DNA binding"/>
    <property type="evidence" value="ECO:0007669"/>
    <property type="project" value="TreeGrafter"/>
</dbReference>
<dbReference type="Gene3D" id="1.10.1600.10">
    <property type="match status" value="1"/>
</dbReference>
<gene>
    <name evidence="3" type="ORF">CEUSTIGMA_g8260.t1</name>
</gene>
<name>A0A250XCK4_9CHLO</name>
<dbReference type="InterPro" id="IPR016194">
    <property type="entry name" value="SPOC-like_C_dom_sf"/>
</dbReference>
<evidence type="ECO:0000313" key="4">
    <source>
        <dbReference type="Proteomes" id="UP000232323"/>
    </source>
</evidence>
<dbReference type="InterPro" id="IPR006164">
    <property type="entry name" value="DNA_bd_Ku70/Ku80"/>
</dbReference>
<dbReference type="Gene3D" id="1.25.40.240">
    <property type="entry name" value="Ku, C-terminal domain"/>
    <property type="match status" value="1"/>
</dbReference>
<dbReference type="SMART" id="SM00559">
    <property type="entry name" value="Ku78"/>
    <property type="match status" value="1"/>
</dbReference>
<dbReference type="PANTHER" id="PTHR12604">
    <property type="entry name" value="KU AUTOANTIGEN DNA HELICASE"/>
    <property type="match status" value="1"/>
</dbReference>
<dbReference type="STRING" id="1157962.A0A250XCK4"/>
<keyword evidence="1" id="KW-0238">DNA-binding</keyword>
<dbReference type="Pfam" id="PF02735">
    <property type="entry name" value="Ku"/>
    <property type="match status" value="1"/>
</dbReference>
<protein>
    <recommendedName>
        <fullName evidence="2">Ku domain-containing protein</fullName>
    </recommendedName>
</protein>
<reference evidence="3 4" key="1">
    <citation type="submission" date="2017-08" db="EMBL/GenBank/DDBJ databases">
        <title>Acidophilic green algal genome provides insights into adaptation to an acidic environment.</title>
        <authorList>
            <person name="Hirooka S."/>
            <person name="Hirose Y."/>
            <person name="Kanesaki Y."/>
            <person name="Higuchi S."/>
            <person name="Fujiwara T."/>
            <person name="Onuma R."/>
            <person name="Era A."/>
            <person name="Ohbayashi R."/>
            <person name="Uzuka A."/>
            <person name="Nozaki H."/>
            <person name="Yoshikawa H."/>
            <person name="Miyagishima S.Y."/>
        </authorList>
    </citation>
    <scope>NUCLEOTIDE SEQUENCE [LARGE SCALE GENOMIC DNA]</scope>
    <source>
        <strain evidence="3 4">NIES-2499</strain>
    </source>
</reference>
<dbReference type="GO" id="GO:0042162">
    <property type="term" value="F:telomeric DNA binding"/>
    <property type="evidence" value="ECO:0007669"/>
    <property type="project" value="TreeGrafter"/>
</dbReference>
<evidence type="ECO:0000259" key="2">
    <source>
        <dbReference type="SMART" id="SM00559"/>
    </source>
</evidence>
<keyword evidence="4" id="KW-1185">Reference proteome</keyword>
<dbReference type="PANTHER" id="PTHR12604:SF4">
    <property type="entry name" value="X-RAY REPAIR CROSS-COMPLEMENTING PROTEIN 5"/>
    <property type="match status" value="1"/>
</dbReference>
<feature type="domain" description="Ku" evidence="2">
    <location>
        <begin position="3"/>
        <end position="121"/>
    </location>
</feature>
<comment type="caution">
    <text evidence="3">The sequence shown here is derived from an EMBL/GenBank/DDBJ whole genome shotgun (WGS) entry which is preliminary data.</text>
</comment>
<organism evidence="3 4">
    <name type="scientific">Chlamydomonas eustigma</name>
    <dbReference type="NCBI Taxonomy" id="1157962"/>
    <lineage>
        <taxon>Eukaryota</taxon>
        <taxon>Viridiplantae</taxon>
        <taxon>Chlorophyta</taxon>
        <taxon>core chlorophytes</taxon>
        <taxon>Chlorophyceae</taxon>
        <taxon>CS clade</taxon>
        <taxon>Chlamydomonadales</taxon>
        <taxon>Chlamydomonadaceae</taxon>
        <taxon>Chlamydomonas</taxon>
    </lineage>
</organism>
<dbReference type="InterPro" id="IPR036494">
    <property type="entry name" value="Ku_C_sf"/>
</dbReference>
<dbReference type="SUPFAM" id="SSF100939">
    <property type="entry name" value="SPOC domain-like"/>
    <property type="match status" value="1"/>
</dbReference>
<dbReference type="InterPro" id="IPR014893">
    <property type="entry name" value="Ku_PK_bind"/>
</dbReference>
<dbReference type="Pfam" id="PF08785">
    <property type="entry name" value="Ku_PK_bind"/>
    <property type="match status" value="1"/>
</dbReference>
<dbReference type="GO" id="GO:0006303">
    <property type="term" value="P:double-strand break repair via nonhomologous end joining"/>
    <property type="evidence" value="ECO:0007669"/>
    <property type="project" value="InterPro"/>
</dbReference>
<accession>A0A250XCK4</accession>
<dbReference type="Gene3D" id="2.40.290.10">
    <property type="match status" value="1"/>
</dbReference>